<comment type="caution">
    <text evidence="1">The sequence shown here is derived from an EMBL/GenBank/DDBJ whole genome shotgun (WGS) entry which is preliminary data.</text>
</comment>
<sequence>MLLSRFKLHEISLILVVGSLLLKLAMLLCKENIEVFTTVINSSGARTRIWFLSKASPKSLHLAFVSIWFAEVLVRLYRTGSYPCRFVEVKE</sequence>
<reference evidence="1 2" key="1">
    <citation type="journal article" date="2006" name="Science">
        <title>The genome of black cottonwood, Populus trichocarpa (Torr. &amp; Gray).</title>
        <authorList>
            <person name="Tuskan G.A."/>
            <person name="Difazio S."/>
            <person name="Jansson S."/>
            <person name="Bohlmann J."/>
            <person name="Grigoriev I."/>
            <person name="Hellsten U."/>
            <person name="Putnam N."/>
            <person name="Ralph S."/>
            <person name="Rombauts S."/>
            <person name="Salamov A."/>
            <person name="Schein J."/>
            <person name="Sterck L."/>
            <person name="Aerts A."/>
            <person name="Bhalerao R.R."/>
            <person name="Bhalerao R.P."/>
            <person name="Blaudez D."/>
            <person name="Boerjan W."/>
            <person name="Brun A."/>
            <person name="Brunner A."/>
            <person name="Busov V."/>
            <person name="Campbell M."/>
            <person name="Carlson J."/>
            <person name="Chalot M."/>
            <person name="Chapman J."/>
            <person name="Chen G.L."/>
            <person name="Cooper D."/>
            <person name="Coutinho P.M."/>
            <person name="Couturier J."/>
            <person name="Covert S."/>
            <person name="Cronk Q."/>
            <person name="Cunningham R."/>
            <person name="Davis J."/>
            <person name="Degroeve S."/>
            <person name="Dejardin A."/>
            <person name="Depamphilis C."/>
            <person name="Detter J."/>
            <person name="Dirks B."/>
            <person name="Dubchak I."/>
            <person name="Duplessis S."/>
            <person name="Ehlting J."/>
            <person name="Ellis B."/>
            <person name="Gendler K."/>
            <person name="Goodstein D."/>
            <person name="Gribskov M."/>
            <person name="Grimwood J."/>
            <person name="Groover A."/>
            <person name="Gunter L."/>
            <person name="Hamberger B."/>
            <person name="Heinze B."/>
            <person name="Helariutta Y."/>
            <person name="Henrissat B."/>
            <person name="Holligan D."/>
            <person name="Holt R."/>
            <person name="Huang W."/>
            <person name="Islam-Faridi N."/>
            <person name="Jones S."/>
            <person name="Jones-Rhoades M."/>
            <person name="Jorgensen R."/>
            <person name="Joshi C."/>
            <person name="Kangasjarvi J."/>
            <person name="Karlsson J."/>
            <person name="Kelleher C."/>
            <person name="Kirkpatrick R."/>
            <person name="Kirst M."/>
            <person name="Kohler A."/>
            <person name="Kalluri U."/>
            <person name="Larimer F."/>
            <person name="Leebens-Mack J."/>
            <person name="Leple J.C."/>
            <person name="Locascio P."/>
            <person name="Lou Y."/>
            <person name="Lucas S."/>
            <person name="Martin F."/>
            <person name="Montanini B."/>
            <person name="Napoli C."/>
            <person name="Nelson D.R."/>
            <person name="Nelson C."/>
            <person name="Nieminen K."/>
            <person name="Nilsson O."/>
            <person name="Pereda V."/>
            <person name="Peter G."/>
            <person name="Philippe R."/>
            <person name="Pilate G."/>
            <person name="Poliakov A."/>
            <person name="Razumovskaya J."/>
            <person name="Richardson P."/>
            <person name="Rinaldi C."/>
            <person name="Ritland K."/>
            <person name="Rouze P."/>
            <person name="Ryaboy D."/>
            <person name="Schmutz J."/>
            <person name="Schrader J."/>
            <person name="Segerman B."/>
            <person name="Shin H."/>
            <person name="Siddiqui A."/>
            <person name="Sterky F."/>
            <person name="Terry A."/>
            <person name="Tsai C.J."/>
            <person name="Uberbacher E."/>
            <person name="Unneberg P."/>
            <person name="Vahala J."/>
            <person name="Wall K."/>
            <person name="Wessler S."/>
            <person name="Yang G."/>
            <person name="Yin T."/>
            <person name="Douglas C."/>
            <person name="Marra M."/>
            <person name="Sandberg G."/>
            <person name="Van de Peer Y."/>
            <person name="Rokhsar D."/>
        </authorList>
    </citation>
    <scope>NUCLEOTIDE SEQUENCE [LARGE SCALE GENOMIC DNA]</scope>
    <source>
        <strain evidence="2">cv. Nisqually</strain>
    </source>
</reference>
<evidence type="ECO:0000313" key="2">
    <source>
        <dbReference type="Proteomes" id="UP000006729"/>
    </source>
</evidence>
<gene>
    <name evidence="1" type="ORF">POPTR_001G357150v4</name>
</gene>
<organism evidence="1 2">
    <name type="scientific">Populus trichocarpa</name>
    <name type="common">Western balsam poplar</name>
    <name type="synonym">Populus balsamifera subsp. trichocarpa</name>
    <dbReference type="NCBI Taxonomy" id="3694"/>
    <lineage>
        <taxon>Eukaryota</taxon>
        <taxon>Viridiplantae</taxon>
        <taxon>Streptophyta</taxon>
        <taxon>Embryophyta</taxon>
        <taxon>Tracheophyta</taxon>
        <taxon>Spermatophyta</taxon>
        <taxon>Magnoliopsida</taxon>
        <taxon>eudicotyledons</taxon>
        <taxon>Gunneridae</taxon>
        <taxon>Pentapetalae</taxon>
        <taxon>rosids</taxon>
        <taxon>fabids</taxon>
        <taxon>Malpighiales</taxon>
        <taxon>Salicaceae</taxon>
        <taxon>Saliceae</taxon>
        <taxon>Populus</taxon>
    </lineage>
</organism>
<name>A0ACC0TN43_POPTR</name>
<keyword evidence="2" id="KW-1185">Reference proteome</keyword>
<dbReference type="Proteomes" id="UP000006729">
    <property type="component" value="Chromosome 1"/>
</dbReference>
<protein>
    <submittedName>
        <fullName evidence="1">Uncharacterized protein</fullName>
    </submittedName>
</protein>
<dbReference type="EMBL" id="CM009290">
    <property type="protein sequence ID" value="KAI9403012.1"/>
    <property type="molecule type" value="Genomic_DNA"/>
</dbReference>
<accession>A0ACC0TN43</accession>
<proteinExistence type="predicted"/>
<evidence type="ECO:0000313" key="1">
    <source>
        <dbReference type="EMBL" id="KAI9403012.1"/>
    </source>
</evidence>